<evidence type="ECO:0000256" key="8">
    <source>
        <dbReference type="SAM" id="Phobius"/>
    </source>
</evidence>
<evidence type="ECO:0000256" key="3">
    <source>
        <dbReference type="ARBA" id="ARBA00022448"/>
    </source>
</evidence>
<feature type="transmembrane region" description="Helical" evidence="8">
    <location>
        <begin position="73"/>
        <end position="95"/>
    </location>
</feature>
<feature type="transmembrane region" description="Helical" evidence="8">
    <location>
        <begin position="139"/>
        <end position="162"/>
    </location>
</feature>
<accession>A0ABQ5VWQ7</accession>
<evidence type="ECO:0000256" key="4">
    <source>
        <dbReference type="ARBA" id="ARBA00022475"/>
    </source>
</evidence>
<dbReference type="PANTHER" id="PTHR34979">
    <property type="entry name" value="INNER MEMBRANE PROTEIN YGAZ"/>
    <property type="match status" value="1"/>
</dbReference>
<keyword evidence="4" id="KW-1003">Cell membrane</keyword>
<keyword evidence="7 8" id="KW-0472">Membrane</keyword>
<dbReference type="EMBL" id="BSNN01000006">
    <property type="protein sequence ID" value="GLQ35866.1"/>
    <property type="molecule type" value="Genomic_DNA"/>
</dbReference>
<evidence type="ECO:0000313" key="10">
    <source>
        <dbReference type="Proteomes" id="UP001156694"/>
    </source>
</evidence>
<keyword evidence="3" id="KW-0813">Transport</keyword>
<dbReference type="PANTHER" id="PTHR34979:SF1">
    <property type="entry name" value="INNER MEMBRANE PROTEIN YGAZ"/>
    <property type="match status" value="1"/>
</dbReference>
<dbReference type="Pfam" id="PF03591">
    <property type="entry name" value="AzlC"/>
    <property type="match status" value="1"/>
</dbReference>
<keyword evidence="10" id="KW-1185">Reference proteome</keyword>
<evidence type="ECO:0000256" key="2">
    <source>
        <dbReference type="ARBA" id="ARBA00010735"/>
    </source>
</evidence>
<dbReference type="Proteomes" id="UP001156694">
    <property type="component" value="Unassembled WGS sequence"/>
</dbReference>
<feature type="transmembrane region" description="Helical" evidence="8">
    <location>
        <begin position="168"/>
        <end position="186"/>
    </location>
</feature>
<evidence type="ECO:0000256" key="1">
    <source>
        <dbReference type="ARBA" id="ARBA00004651"/>
    </source>
</evidence>
<feature type="transmembrane region" description="Helical" evidence="8">
    <location>
        <begin position="44"/>
        <end position="67"/>
    </location>
</feature>
<dbReference type="InterPro" id="IPR011606">
    <property type="entry name" value="Brnchd-chn_aa_trnsp_permease"/>
</dbReference>
<keyword evidence="6 8" id="KW-1133">Transmembrane helix</keyword>
<evidence type="ECO:0000256" key="6">
    <source>
        <dbReference type="ARBA" id="ARBA00022989"/>
    </source>
</evidence>
<proteinExistence type="inferred from homology"/>
<comment type="similarity">
    <text evidence="2">Belongs to the AzlC family.</text>
</comment>
<organism evidence="9 10">
    <name type="scientific">Amylibacter marinus</name>
    <dbReference type="NCBI Taxonomy" id="1475483"/>
    <lineage>
        <taxon>Bacteria</taxon>
        <taxon>Pseudomonadati</taxon>
        <taxon>Pseudomonadota</taxon>
        <taxon>Alphaproteobacteria</taxon>
        <taxon>Rhodobacterales</taxon>
        <taxon>Paracoccaceae</taxon>
        <taxon>Amylibacter</taxon>
    </lineage>
</organism>
<keyword evidence="5 8" id="KW-0812">Transmembrane</keyword>
<sequence length="240" mass="25755">MNKPTQSVHSYYWIGLRDTVPFLLIIIPFGLLWGVVGSEAGFDLTAVIAMSLIVVAGAAQFTATSLMVEQSPLFITVLAALAVNLRMVMYSAALAPHLGGQRLGMRLLTSYFMVDQNFALSIKKFEDAPEMKGAEKAQYYLGSATLLVIGWVIASVCGAVFGATIPDYFALDFAIPICFIALSAPLMRSLPHFVAAVVSVIGALMFVNMPYSSGLLLASVIAMIAGVQTEMFLKRRGGKS</sequence>
<name>A0ABQ5VWQ7_9RHOB</name>
<evidence type="ECO:0000313" key="9">
    <source>
        <dbReference type="EMBL" id="GLQ35866.1"/>
    </source>
</evidence>
<feature type="transmembrane region" description="Helical" evidence="8">
    <location>
        <begin position="20"/>
        <end position="37"/>
    </location>
</feature>
<dbReference type="RefSeq" id="WP_284378935.1">
    <property type="nucleotide sequence ID" value="NZ_BSNN01000006.1"/>
</dbReference>
<reference evidence="10" key="1">
    <citation type="journal article" date="2019" name="Int. J. Syst. Evol. Microbiol.">
        <title>The Global Catalogue of Microorganisms (GCM) 10K type strain sequencing project: providing services to taxonomists for standard genome sequencing and annotation.</title>
        <authorList>
            <consortium name="The Broad Institute Genomics Platform"/>
            <consortium name="The Broad Institute Genome Sequencing Center for Infectious Disease"/>
            <person name="Wu L."/>
            <person name="Ma J."/>
        </authorList>
    </citation>
    <scope>NUCLEOTIDE SEQUENCE [LARGE SCALE GENOMIC DNA]</scope>
    <source>
        <strain evidence="10">NBRC 110140</strain>
    </source>
</reference>
<feature type="transmembrane region" description="Helical" evidence="8">
    <location>
        <begin position="215"/>
        <end position="233"/>
    </location>
</feature>
<evidence type="ECO:0000256" key="5">
    <source>
        <dbReference type="ARBA" id="ARBA00022692"/>
    </source>
</evidence>
<evidence type="ECO:0000256" key="7">
    <source>
        <dbReference type="ARBA" id="ARBA00023136"/>
    </source>
</evidence>
<comment type="subcellular location">
    <subcellularLocation>
        <location evidence="1">Cell membrane</location>
        <topology evidence="1">Multi-pass membrane protein</topology>
    </subcellularLocation>
</comment>
<gene>
    <name evidence="9" type="ORF">GCM10007939_21500</name>
</gene>
<protein>
    <submittedName>
        <fullName evidence="9">Branched-chain amino acid transporter AzlC</fullName>
    </submittedName>
</protein>
<comment type="caution">
    <text evidence="9">The sequence shown here is derived from an EMBL/GenBank/DDBJ whole genome shotgun (WGS) entry which is preliminary data.</text>
</comment>